<dbReference type="EMBL" id="BGPR01000275">
    <property type="protein sequence ID" value="GBM09765.1"/>
    <property type="molecule type" value="Genomic_DNA"/>
</dbReference>
<sequence length="275" mass="31079">MSSDVLDGEAKVRIFSDKLEKLYGIFSNITGKKADSKKQKDAFNDLKADILMLHVDAVSKMSSVQENGADQPNNIMEMFIDLKREFSSFRIYINTKVDHISKQIAPEGIARHPELQEPTLHEELVKVNLKPEVKTYVFAVRNSSSAVKRVKSDSKLVINGASKVSSLKSVGKMPKRKAIFLTRLSLDTTVYEVSQFLNALKLNHLLCRRIRTKFQSYPSFHVEVSESDFHLLSDASIWPEGCLVTEFFGRLKDQIYPDNTNLPSDSDFNNTGNSN</sequence>
<organism evidence="1 2">
    <name type="scientific">Araneus ventricosus</name>
    <name type="common">Orbweaver spider</name>
    <name type="synonym">Epeira ventricosa</name>
    <dbReference type="NCBI Taxonomy" id="182803"/>
    <lineage>
        <taxon>Eukaryota</taxon>
        <taxon>Metazoa</taxon>
        <taxon>Ecdysozoa</taxon>
        <taxon>Arthropoda</taxon>
        <taxon>Chelicerata</taxon>
        <taxon>Arachnida</taxon>
        <taxon>Araneae</taxon>
        <taxon>Araneomorphae</taxon>
        <taxon>Entelegynae</taxon>
        <taxon>Araneoidea</taxon>
        <taxon>Araneidae</taxon>
        <taxon>Araneus</taxon>
    </lineage>
</organism>
<protein>
    <submittedName>
        <fullName evidence="1">Uncharacterized protein</fullName>
    </submittedName>
</protein>
<gene>
    <name evidence="1" type="ORF">AVEN_101809_1</name>
</gene>
<dbReference type="AlphaFoldDB" id="A0A4Y2D2I2"/>
<comment type="caution">
    <text evidence="1">The sequence shown here is derived from an EMBL/GenBank/DDBJ whole genome shotgun (WGS) entry which is preliminary data.</text>
</comment>
<name>A0A4Y2D2I2_ARAVE</name>
<evidence type="ECO:0000313" key="1">
    <source>
        <dbReference type="EMBL" id="GBM09765.1"/>
    </source>
</evidence>
<evidence type="ECO:0000313" key="2">
    <source>
        <dbReference type="Proteomes" id="UP000499080"/>
    </source>
</evidence>
<dbReference type="Proteomes" id="UP000499080">
    <property type="component" value="Unassembled WGS sequence"/>
</dbReference>
<dbReference type="OrthoDB" id="7242500at2759"/>
<keyword evidence="2" id="KW-1185">Reference proteome</keyword>
<reference evidence="1 2" key="1">
    <citation type="journal article" date="2019" name="Sci. Rep.">
        <title>Orb-weaving spider Araneus ventricosus genome elucidates the spidroin gene catalogue.</title>
        <authorList>
            <person name="Kono N."/>
            <person name="Nakamura H."/>
            <person name="Ohtoshi R."/>
            <person name="Moran D.A.P."/>
            <person name="Shinohara A."/>
            <person name="Yoshida Y."/>
            <person name="Fujiwara M."/>
            <person name="Mori M."/>
            <person name="Tomita M."/>
            <person name="Arakawa K."/>
        </authorList>
    </citation>
    <scope>NUCLEOTIDE SEQUENCE [LARGE SCALE GENOMIC DNA]</scope>
</reference>
<proteinExistence type="predicted"/>
<accession>A0A4Y2D2I2</accession>